<dbReference type="EMBL" id="JBBPBM010000008">
    <property type="protein sequence ID" value="KAK8572456.1"/>
    <property type="molecule type" value="Genomic_DNA"/>
</dbReference>
<gene>
    <name evidence="1" type="ORF">V6N12_028509</name>
</gene>
<keyword evidence="2" id="KW-1185">Reference proteome</keyword>
<comment type="caution">
    <text evidence="1">The sequence shown here is derived from an EMBL/GenBank/DDBJ whole genome shotgun (WGS) entry which is preliminary data.</text>
</comment>
<dbReference type="Proteomes" id="UP001472677">
    <property type="component" value="Unassembled WGS sequence"/>
</dbReference>
<accession>A0ABR2F663</accession>
<evidence type="ECO:0000313" key="2">
    <source>
        <dbReference type="Proteomes" id="UP001472677"/>
    </source>
</evidence>
<organism evidence="1 2">
    <name type="scientific">Hibiscus sabdariffa</name>
    <name type="common">roselle</name>
    <dbReference type="NCBI Taxonomy" id="183260"/>
    <lineage>
        <taxon>Eukaryota</taxon>
        <taxon>Viridiplantae</taxon>
        <taxon>Streptophyta</taxon>
        <taxon>Embryophyta</taxon>
        <taxon>Tracheophyta</taxon>
        <taxon>Spermatophyta</taxon>
        <taxon>Magnoliopsida</taxon>
        <taxon>eudicotyledons</taxon>
        <taxon>Gunneridae</taxon>
        <taxon>Pentapetalae</taxon>
        <taxon>rosids</taxon>
        <taxon>malvids</taxon>
        <taxon>Malvales</taxon>
        <taxon>Malvaceae</taxon>
        <taxon>Malvoideae</taxon>
        <taxon>Hibiscus</taxon>
    </lineage>
</organism>
<name>A0ABR2F663_9ROSI</name>
<sequence>MFTDRRRRRRRVLFENGRDDDRVLKGPEVVLKSRKQPIGSRKHEGWTFGDGMMGPTLKTLNSSYANHKRPRLQTSVALAAMRAYTYHHWFGPSLPLDFSRFILAVLHVLPATLLLHARDELESDWWGPRASEAQARWHGNEAKLVI</sequence>
<protein>
    <submittedName>
        <fullName evidence="1">Uncharacterized protein</fullName>
    </submittedName>
</protein>
<proteinExistence type="predicted"/>
<evidence type="ECO:0000313" key="1">
    <source>
        <dbReference type="EMBL" id="KAK8572456.1"/>
    </source>
</evidence>
<reference evidence="1 2" key="1">
    <citation type="journal article" date="2024" name="G3 (Bethesda)">
        <title>Genome assembly of Hibiscus sabdariffa L. provides insights into metabolisms of medicinal natural products.</title>
        <authorList>
            <person name="Kim T."/>
        </authorList>
    </citation>
    <scope>NUCLEOTIDE SEQUENCE [LARGE SCALE GENOMIC DNA]</scope>
    <source>
        <strain evidence="1">TK-2024</strain>
        <tissue evidence="1">Old leaves</tissue>
    </source>
</reference>